<proteinExistence type="predicted"/>
<feature type="transmembrane region" description="Helical" evidence="1">
    <location>
        <begin position="17"/>
        <end position="41"/>
    </location>
</feature>
<evidence type="ECO:0000313" key="3">
    <source>
        <dbReference type="EnsemblMetazoa" id="ISCW010894-PA"/>
    </source>
</evidence>
<dbReference type="Proteomes" id="UP000001555">
    <property type="component" value="Unassembled WGS sequence"/>
</dbReference>
<dbReference type="HOGENOM" id="CLU_2309083_0_0_1"/>
<dbReference type="InParanoid" id="B7Q6Q5"/>
<keyword evidence="1" id="KW-0812">Transmembrane</keyword>
<dbReference type="VEuPathDB" id="VectorBase:ISCI010894"/>
<dbReference type="EMBL" id="ABJB011047546">
    <property type="status" value="NOT_ANNOTATED_CDS"/>
    <property type="molecule type" value="Genomic_DNA"/>
</dbReference>
<protein>
    <submittedName>
        <fullName evidence="2 3">Uncharacterized protein</fullName>
    </submittedName>
</protein>
<feature type="transmembrane region" description="Helical" evidence="1">
    <location>
        <begin position="62"/>
        <end position="84"/>
    </location>
</feature>
<organism>
    <name type="scientific">Ixodes scapularis</name>
    <name type="common">Black-legged tick</name>
    <name type="synonym">Deer tick</name>
    <dbReference type="NCBI Taxonomy" id="6945"/>
    <lineage>
        <taxon>Eukaryota</taxon>
        <taxon>Metazoa</taxon>
        <taxon>Ecdysozoa</taxon>
        <taxon>Arthropoda</taxon>
        <taxon>Chelicerata</taxon>
        <taxon>Arachnida</taxon>
        <taxon>Acari</taxon>
        <taxon>Parasitiformes</taxon>
        <taxon>Ixodida</taxon>
        <taxon>Ixodoidea</taxon>
        <taxon>Ixodidae</taxon>
        <taxon>Ixodinae</taxon>
        <taxon>Ixodes</taxon>
    </lineage>
</organism>
<gene>
    <name evidence="2" type="ORF">IscW_ISCW010894</name>
</gene>
<accession>B7Q6Q5</accession>
<keyword evidence="1" id="KW-0472">Membrane</keyword>
<dbReference type="EMBL" id="DS869437">
    <property type="protein sequence ID" value="EEC14527.1"/>
    <property type="molecule type" value="Genomic_DNA"/>
</dbReference>
<evidence type="ECO:0000256" key="1">
    <source>
        <dbReference type="SAM" id="Phobius"/>
    </source>
</evidence>
<reference evidence="3" key="2">
    <citation type="submission" date="2020-05" db="UniProtKB">
        <authorList>
            <consortium name="EnsemblMetazoa"/>
        </authorList>
    </citation>
    <scope>IDENTIFICATION</scope>
    <source>
        <strain evidence="3">wikel</strain>
    </source>
</reference>
<dbReference type="VEuPathDB" id="VectorBase:ISCW010894"/>
<name>B7Q6Q5_IXOSC</name>
<reference evidence="2 4" key="1">
    <citation type="submission" date="2008-03" db="EMBL/GenBank/DDBJ databases">
        <title>Annotation of Ixodes scapularis.</title>
        <authorList>
            <consortium name="Ixodes scapularis Genome Project Consortium"/>
            <person name="Caler E."/>
            <person name="Hannick L.I."/>
            <person name="Bidwell S."/>
            <person name="Joardar V."/>
            <person name="Thiagarajan M."/>
            <person name="Amedeo P."/>
            <person name="Galinsky K.J."/>
            <person name="Schobel S."/>
            <person name="Inman J."/>
            <person name="Hostetler J."/>
            <person name="Miller J."/>
            <person name="Hammond M."/>
            <person name="Megy K."/>
            <person name="Lawson D."/>
            <person name="Kodira C."/>
            <person name="Sutton G."/>
            <person name="Meyer J."/>
            <person name="Hill C.A."/>
            <person name="Birren B."/>
            <person name="Nene V."/>
            <person name="Collins F."/>
            <person name="Alarcon-Chaidez F."/>
            <person name="Wikel S."/>
            <person name="Strausberg R."/>
        </authorList>
    </citation>
    <scope>NUCLEOTIDE SEQUENCE [LARGE SCALE GENOMIC DNA]</scope>
    <source>
        <strain evidence="4">Wikel</strain>
        <strain evidence="2">Wikel colony</strain>
    </source>
</reference>
<sequence>MPTLWGKENSITAEITLAHSVICFTLRFVITFFFFCLFLILGKCQFITLSDMEDAKRWSTPFLFLHLDNLCVVMPLSFCVYVKLGPDLAHFDDSWFKASF</sequence>
<dbReference type="PaxDb" id="6945-B7Q6Q5"/>
<evidence type="ECO:0000313" key="4">
    <source>
        <dbReference type="Proteomes" id="UP000001555"/>
    </source>
</evidence>
<keyword evidence="1" id="KW-1133">Transmembrane helix</keyword>
<evidence type="ECO:0000313" key="2">
    <source>
        <dbReference type="EMBL" id="EEC14527.1"/>
    </source>
</evidence>
<keyword evidence="4" id="KW-1185">Reference proteome</keyword>
<dbReference type="AlphaFoldDB" id="B7Q6Q5"/>
<dbReference type="EnsemblMetazoa" id="ISCW010894-RA">
    <property type="protein sequence ID" value="ISCW010894-PA"/>
    <property type="gene ID" value="ISCW010894"/>
</dbReference>